<gene>
    <name evidence="7" type="ORF">DCC81_21415</name>
</gene>
<sequence length="419" mass="47126">MHRNELPTALYFERIYVVLTAALLLSTVVGDTWVAFNSICTILLTLTWLVEGGFRQKWQRLKSVHIVYFVAFFFLLYLTSFLTSANKREAFSMLQREFILAFIFFSKKPFSPVQVAGLLKGFVYAALVYMGAALLLATVQYFRLHDTGVFIYHALAGQVGSTAIFSSMLCVVAVAVLLFLPMSPGRKLLLYICFSIFILLLASRMFLFIHLVISGVHAFTLLKLRWKLVAVGALVALLLPVALVPNPVRARFQDMTRFQAGYLTQKDFNQGMYFDGLSLRVLYIRYSFEIMQEHHRYLVGVGSGDAAQLLRDKIRAYHMYDGDGSDGSGGGYLQYSFHDAYLESFVAFGIIGVVALVLLYGYIGYYGITRKVSLLRDLCIIIVCASFTDVIVINNQCDLALVLTICYLGFIYKQDATAV</sequence>
<dbReference type="AlphaFoldDB" id="A0A2T7BD05"/>
<dbReference type="PANTHER" id="PTHR37422">
    <property type="entry name" value="TEICHURONIC ACID BIOSYNTHESIS PROTEIN TUAE"/>
    <property type="match status" value="1"/>
</dbReference>
<keyword evidence="8" id="KW-1185">Reference proteome</keyword>
<keyword evidence="3 5" id="KW-1133">Transmembrane helix</keyword>
<feature type="transmembrane region" description="Helical" evidence="5">
    <location>
        <begin position="345"/>
        <end position="368"/>
    </location>
</feature>
<feature type="transmembrane region" description="Helical" evidence="5">
    <location>
        <begin position="12"/>
        <end position="29"/>
    </location>
</feature>
<evidence type="ECO:0000313" key="7">
    <source>
        <dbReference type="EMBL" id="PUZ22974.1"/>
    </source>
</evidence>
<evidence type="ECO:0000313" key="8">
    <source>
        <dbReference type="Proteomes" id="UP000244450"/>
    </source>
</evidence>
<evidence type="ECO:0000256" key="4">
    <source>
        <dbReference type="ARBA" id="ARBA00023136"/>
    </source>
</evidence>
<dbReference type="RefSeq" id="WP_108688718.1">
    <property type="nucleotide sequence ID" value="NZ_QCYK01000003.1"/>
</dbReference>
<name>A0A2T7BD05_9BACT</name>
<evidence type="ECO:0000259" key="6">
    <source>
        <dbReference type="Pfam" id="PF04932"/>
    </source>
</evidence>
<dbReference type="EMBL" id="QCYK01000003">
    <property type="protein sequence ID" value="PUZ22974.1"/>
    <property type="molecule type" value="Genomic_DNA"/>
</dbReference>
<dbReference type="InterPro" id="IPR051533">
    <property type="entry name" value="WaaL-like"/>
</dbReference>
<reference evidence="7 8" key="1">
    <citation type="submission" date="2018-04" db="EMBL/GenBank/DDBJ databases">
        <title>Chitinophaga fuyangensis sp. nov., isolated from soil in a chemical factory.</title>
        <authorList>
            <person name="Chen K."/>
        </authorList>
    </citation>
    <scope>NUCLEOTIDE SEQUENCE [LARGE SCALE GENOMIC DNA]</scope>
    <source>
        <strain evidence="7 8">LY-1</strain>
    </source>
</reference>
<evidence type="ECO:0000256" key="3">
    <source>
        <dbReference type="ARBA" id="ARBA00022989"/>
    </source>
</evidence>
<feature type="domain" description="O-antigen ligase-related" evidence="6">
    <location>
        <begin position="190"/>
        <end position="356"/>
    </location>
</feature>
<proteinExistence type="predicted"/>
<dbReference type="Pfam" id="PF04932">
    <property type="entry name" value="Wzy_C"/>
    <property type="match status" value="1"/>
</dbReference>
<feature type="transmembrane region" description="Helical" evidence="5">
    <location>
        <begin position="162"/>
        <end position="181"/>
    </location>
</feature>
<feature type="transmembrane region" description="Helical" evidence="5">
    <location>
        <begin position="225"/>
        <end position="245"/>
    </location>
</feature>
<dbReference type="Proteomes" id="UP000244450">
    <property type="component" value="Unassembled WGS sequence"/>
</dbReference>
<evidence type="ECO:0000256" key="2">
    <source>
        <dbReference type="ARBA" id="ARBA00022692"/>
    </source>
</evidence>
<feature type="transmembrane region" description="Helical" evidence="5">
    <location>
        <begin position="118"/>
        <end position="142"/>
    </location>
</feature>
<keyword evidence="4 5" id="KW-0472">Membrane</keyword>
<evidence type="ECO:0000256" key="1">
    <source>
        <dbReference type="ARBA" id="ARBA00004141"/>
    </source>
</evidence>
<protein>
    <recommendedName>
        <fullName evidence="6">O-antigen ligase-related domain-containing protein</fullName>
    </recommendedName>
</protein>
<dbReference type="OrthoDB" id="1631746at2"/>
<comment type="caution">
    <text evidence="7">The sequence shown here is derived from an EMBL/GenBank/DDBJ whole genome shotgun (WGS) entry which is preliminary data.</text>
</comment>
<comment type="subcellular location">
    <subcellularLocation>
        <location evidence="1">Membrane</location>
        <topology evidence="1">Multi-pass membrane protein</topology>
    </subcellularLocation>
</comment>
<organism evidence="7 8">
    <name type="scientific">Chitinophaga parva</name>
    <dbReference type="NCBI Taxonomy" id="2169414"/>
    <lineage>
        <taxon>Bacteria</taxon>
        <taxon>Pseudomonadati</taxon>
        <taxon>Bacteroidota</taxon>
        <taxon>Chitinophagia</taxon>
        <taxon>Chitinophagales</taxon>
        <taxon>Chitinophagaceae</taxon>
        <taxon>Chitinophaga</taxon>
    </lineage>
</organism>
<keyword evidence="2 5" id="KW-0812">Transmembrane</keyword>
<dbReference type="PANTHER" id="PTHR37422:SF13">
    <property type="entry name" value="LIPOPOLYSACCHARIDE BIOSYNTHESIS PROTEIN PA4999-RELATED"/>
    <property type="match status" value="1"/>
</dbReference>
<feature type="transmembrane region" description="Helical" evidence="5">
    <location>
        <begin position="35"/>
        <end position="54"/>
    </location>
</feature>
<evidence type="ECO:0000256" key="5">
    <source>
        <dbReference type="SAM" id="Phobius"/>
    </source>
</evidence>
<feature type="transmembrane region" description="Helical" evidence="5">
    <location>
        <begin position="66"/>
        <end position="84"/>
    </location>
</feature>
<dbReference type="GO" id="GO:0016020">
    <property type="term" value="C:membrane"/>
    <property type="evidence" value="ECO:0007669"/>
    <property type="project" value="UniProtKB-SubCell"/>
</dbReference>
<feature type="transmembrane region" description="Helical" evidence="5">
    <location>
        <begin position="188"/>
        <end position="213"/>
    </location>
</feature>
<accession>A0A2T7BD05</accession>
<dbReference type="InterPro" id="IPR007016">
    <property type="entry name" value="O-antigen_ligase-rel_domated"/>
</dbReference>